<dbReference type="PANTHER" id="PTHR43174">
    <property type="entry name" value="UDP-N-ACETYLGLUCOSAMINE 2-EPIMERASE"/>
    <property type="match status" value="1"/>
</dbReference>
<dbReference type="RefSeq" id="WP_207860353.1">
    <property type="nucleotide sequence ID" value="NZ_JAFREP010000017.1"/>
</dbReference>
<gene>
    <name evidence="6" type="primary">wecB</name>
    <name evidence="6" type="ORF">J3U88_18130</name>
</gene>
<evidence type="ECO:0000259" key="5">
    <source>
        <dbReference type="Pfam" id="PF02350"/>
    </source>
</evidence>
<dbReference type="EC" id="5.1.3.14" evidence="3"/>
<evidence type="ECO:0000256" key="3">
    <source>
        <dbReference type="ARBA" id="ARBA00038858"/>
    </source>
</evidence>
<evidence type="ECO:0000313" key="6">
    <source>
        <dbReference type="EMBL" id="MBO1320399.1"/>
    </source>
</evidence>
<dbReference type="Proteomes" id="UP000664417">
    <property type="component" value="Unassembled WGS sequence"/>
</dbReference>
<reference evidence="6" key="1">
    <citation type="submission" date="2021-03" db="EMBL/GenBank/DDBJ databases">
        <authorList>
            <person name="Wang G."/>
        </authorList>
    </citation>
    <scope>NUCLEOTIDE SEQUENCE</scope>
    <source>
        <strain evidence="6">KCTC 12899</strain>
    </source>
</reference>
<comment type="caution">
    <text evidence="6">The sequence shown here is derived from an EMBL/GenBank/DDBJ whole genome shotgun (WGS) entry which is preliminary data.</text>
</comment>
<dbReference type="SUPFAM" id="SSF53756">
    <property type="entry name" value="UDP-Glycosyltransferase/glycogen phosphorylase"/>
    <property type="match status" value="1"/>
</dbReference>
<evidence type="ECO:0000256" key="4">
    <source>
        <dbReference type="RuleBase" id="RU003513"/>
    </source>
</evidence>
<dbReference type="CDD" id="cd03786">
    <property type="entry name" value="GTB_UDP-GlcNAc_2-Epimerase"/>
    <property type="match status" value="1"/>
</dbReference>
<dbReference type="Gene3D" id="3.40.50.2000">
    <property type="entry name" value="Glycogen Phosphorylase B"/>
    <property type="match status" value="2"/>
</dbReference>
<keyword evidence="1 4" id="KW-0413">Isomerase</keyword>
<proteinExistence type="inferred from homology"/>
<dbReference type="GO" id="GO:0008761">
    <property type="term" value="F:UDP-N-acetylglucosamine 2-epimerase activity"/>
    <property type="evidence" value="ECO:0007669"/>
    <property type="project" value="UniProtKB-EC"/>
</dbReference>
<dbReference type="Pfam" id="PF02350">
    <property type="entry name" value="Epimerase_2"/>
    <property type="match status" value="1"/>
</dbReference>
<organism evidence="6 7">
    <name type="scientific">Acanthopleuribacter pedis</name>
    <dbReference type="NCBI Taxonomy" id="442870"/>
    <lineage>
        <taxon>Bacteria</taxon>
        <taxon>Pseudomonadati</taxon>
        <taxon>Acidobacteriota</taxon>
        <taxon>Holophagae</taxon>
        <taxon>Acanthopleuribacterales</taxon>
        <taxon>Acanthopleuribacteraceae</taxon>
        <taxon>Acanthopleuribacter</taxon>
    </lineage>
</organism>
<dbReference type="InterPro" id="IPR029767">
    <property type="entry name" value="WecB-like"/>
</dbReference>
<evidence type="ECO:0000256" key="2">
    <source>
        <dbReference type="ARBA" id="ARBA00038209"/>
    </source>
</evidence>
<dbReference type="InterPro" id="IPR003331">
    <property type="entry name" value="UDP_GlcNAc_Epimerase_2_dom"/>
</dbReference>
<dbReference type="NCBIfam" id="TIGR00236">
    <property type="entry name" value="wecB"/>
    <property type="match status" value="1"/>
</dbReference>
<dbReference type="FunFam" id="3.40.50.2000:FF:000043">
    <property type="entry name" value="UDP-N-acetylglucosamine 2-epimerase"/>
    <property type="match status" value="1"/>
</dbReference>
<accession>A0A8J7U526</accession>
<dbReference type="AlphaFoldDB" id="A0A8J7U526"/>
<dbReference type="PANTHER" id="PTHR43174:SF2">
    <property type="entry name" value="UDP-N-ACETYLGLUCOSAMINE 2-EPIMERASE"/>
    <property type="match status" value="1"/>
</dbReference>
<name>A0A8J7U526_9BACT</name>
<dbReference type="EMBL" id="JAFREP010000017">
    <property type="protein sequence ID" value="MBO1320399.1"/>
    <property type="molecule type" value="Genomic_DNA"/>
</dbReference>
<comment type="similarity">
    <text evidence="2 4">Belongs to the UDP-N-acetylglucosamine 2-epimerase family.</text>
</comment>
<protein>
    <recommendedName>
        <fullName evidence="3">UDP-N-acetylglucosamine 2-epimerase (non-hydrolyzing)</fullName>
        <ecNumber evidence="3">5.1.3.14</ecNumber>
    </recommendedName>
</protein>
<evidence type="ECO:0000256" key="1">
    <source>
        <dbReference type="ARBA" id="ARBA00023235"/>
    </source>
</evidence>
<evidence type="ECO:0000313" key="7">
    <source>
        <dbReference type="Proteomes" id="UP000664417"/>
    </source>
</evidence>
<feature type="domain" description="UDP-N-acetylglucosamine 2-epimerase" evidence="5">
    <location>
        <begin position="40"/>
        <end position="386"/>
    </location>
</feature>
<sequence>MSTATHQPNPPTKAASGRAKVLLIFGTRPEAIKMASVYRALSAETAWETKVCVTAQHREMLDQVLDVFGIQPDFDLNLMKPGQTLVGLTNNILNGVSQVLADYKPDWVFVHGDTTTAFVSALAAFYQKIPVAHVEAGLRTGNIYAPWPEEMNRKLVGCMTRLHLAPTESARCNLLAEGVPEERIRVTGNTVIDSLFYVVNRLKTEEAFVSELAQRFSFLDSKRKLILVTGHRRENFGSGFESICHALKHLAERDDVEILYPVHLNPKVQEPVHRILGPVKQRVHLIDPVSYLPFVYLLQRAYLVLTDSGGIQEEAPSLGKPVLVMRETTERPEAVTAGTVQLVGTDYDRITKACSRLLDDSKAYQSMALAHNPYGDGLAAKRICEGLYHETKA</sequence>
<keyword evidence="7" id="KW-1185">Reference proteome</keyword>